<dbReference type="Gene3D" id="6.10.340.10">
    <property type="match status" value="1"/>
</dbReference>
<feature type="transmembrane region" description="Helical" evidence="15">
    <location>
        <begin position="321"/>
        <end position="341"/>
    </location>
</feature>
<keyword evidence="9" id="KW-0418">Kinase</keyword>
<feature type="transmembrane region" description="Helical" evidence="15">
    <location>
        <begin position="7"/>
        <end position="28"/>
    </location>
</feature>
<keyword evidence="14" id="KW-0175">Coiled coil</keyword>
<dbReference type="AlphaFoldDB" id="A0A399T0C9"/>
<feature type="domain" description="HAMP" evidence="17">
    <location>
        <begin position="939"/>
        <end position="991"/>
    </location>
</feature>
<reference evidence="18 19" key="1">
    <citation type="submission" date="2018-08" db="EMBL/GenBank/DDBJ databases">
        <title>Pallidiluteibacterium maritimus gen. nov., sp. nov., isolated from coastal sediment.</title>
        <authorList>
            <person name="Zhou L.Y."/>
        </authorList>
    </citation>
    <scope>NUCLEOTIDE SEQUENCE [LARGE SCALE GENOMIC DNA]</scope>
    <source>
        <strain evidence="18 19">XSD2</strain>
    </source>
</reference>
<dbReference type="PRINTS" id="PR00344">
    <property type="entry name" value="BCTRLSENSOR"/>
</dbReference>
<keyword evidence="7 15" id="KW-0812">Transmembrane</keyword>
<evidence type="ECO:0000313" key="18">
    <source>
        <dbReference type="EMBL" id="RIJ49238.1"/>
    </source>
</evidence>
<feature type="coiled-coil region" evidence="14">
    <location>
        <begin position="41"/>
        <end position="68"/>
    </location>
</feature>
<keyword evidence="11 15" id="KW-1133">Transmembrane helix</keyword>
<dbReference type="PANTHER" id="PTHR45528">
    <property type="entry name" value="SENSOR HISTIDINE KINASE CPXA"/>
    <property type="match status" value="1"/>
</dbReference>
<evidence type="ECO:0000256" key="15">
    <source>
        <dbReference type="SAM" id="Phobius"/>
    </source>
</evidence>
<dbReference type="PROSITE" id="PS50109">
    <property type="entry name" value="HIS_KIN"/>
    <property type="match status" value="1"/>
</dbReference>
<feature type="transmembrane region" description="Helical" evidence="15">
    <location>
        <begin position="361"/>
        <end position="386"/>
    </location>
</feature>
<proteinExistence type="predicted"/>
<organism evidence="18 19">
    <name type="scientific">Maribellus luteus</name>
    <dbReference type="NCBI Taxonomy" id="2305463"/>
    <lineage>
        <taxon>Bacteria</taxon>
        <taxon>Pseudomonadati</taxon>
        <taxon>Bacteroidota</taxon>
        <taxon>Bacteroidia</taxon>
        <taxon>Marinilabiliales</taxon>
        <taxon>Prolixibacteraceae</taxon>
        <taxon>Maribellus</taxon>
    </lineage>
</organism>
<evidence type="ECO:0000256" key="7">
    <source>
        <dbReference type="ARBA" id="ARBA00022692"/>
    </source>
</evidence>
<evidence type="ECO:0000256" key="10">
    <source>
        <dbReference type="ARBA" id="ARBA00022840"/>
    </source>
</evidence>
<dbReference type="GO" id="GO:0000155">
    <property type="term" value="F:phosphorelay sensor kinase activity"/>
    <property type="evidence" value="ECO:0007669"/>
    <property type="project" value="InterPro"/>
</dbReference>
<keyword evidence="13 15" id="KW-0472">Membrane</keyword>
<dbReference type="SUPFAM" id="SSF55874">
    <property type="entry name" value="ATPase domain of HSP90 chaperone/DNA topoisomerase II/histidine kinase"/>
    <property type="match status" value="1"/>
</dbReference>
<comment type="subcellular location">
    <subcellularLocation>
        <location evidence="2">Cell membrane</location>
        <topology evidence="2">Multi-pass membrane protein</topology>
    </subcellularLocation>
</comment>
<dbReference type="Gene3D" id="1.10.287.130">
    <property type="match status" value="1"/>
</dbReference>
<feature type="transmembrane region" description="Helical" evidence="15">
    <location>
        <begin position="748"/>
        <end position="768"/>
    </location>
</feature>
<comment type="catalytic activity">
    <reaction evidence="1">
        <text>ATP + protein L-histidine = ADP + protein N-phospho-L-histidine.</text>
        <dbReference type="EC" id="2.7.13.3"/>
    </reaction>
</comment>
<dbReference type="OrthoDB" id="9776727at2"/>
<sequence length="1232" mass="142896">MWKLNKYTYLFVAIFILITAAVLENGLLKRHPETALIQEFQDKLIENEKELKDRVHNLGEKLATLEFEEVVDEFFQQKETNIRETGFGFLVYQNSNLVFWSDRSIAFYDKPDELINKKAGFAELPNGYYLLDTMIVNDYRIYGLQLIKNNYTFENKYLQNNFYSSYKIPSDYIIDEQRNDDAYVLYDCEGNFLFSLWPYGKYLCTTNQLYAPGFIYLLGLIVLLIYFRREFIATKASIVLKLCALAGALFVVYWIHLLFRVPKVFYHLKFFGPDFFAINYWLPSLGDYFLLAVFFLFWIYNFALDLRLKELKENSALSEKGIISLLLLFAGSLYLMVHYLIGELINNSTISFALNKITGISFQSVLGIFSVGLLLLGITFFIIRIVDEARTRMPLRQLFLFSLIIALFLSGVQWLAVGQVYYYVLILFVASTMLASLLSARYLETFTLSYLIVFVSLVSVYSLMVINQTISNKEKGQQKWLAVKLVTERDPAAEVFLAEIQSRIKEDRAIQSLLLQGEDVAEYIEKSYFNTYFRKYLLNIYVCNDTTQLITQPDDVMVKCTSFMDELIENQGVEIPGTDFYFMDNMNGRVSYTGRFRYNLGKGVGVEIFIDLDSDILFEGIGFPELLINKSMVLSNVYRKFSYAKYYGGELTDKSGEYNYNYYGHVYLTSEDEFSFIRQDKYEHLVFHTQENNYVVVTRELLTFIDYLIAFPYLFVFYFLLLLFILVVGNNTLRERRFSFNLKFKIQAAIISIVFVSLLVVALVTIFYNVKQFKTKHSDDLNEKMKSIAEEIDMRLTNQRAITPELALMLQSELIKLSNIFRTDINIYGTNGRLVASSRAEIFERGLVSPRINSRAYYEVFYNFKISYFQPETIGTLSYLSAYRPLLNDWNDYLGFINLPYFIKQDSYSQEISTYIVAFINLYVLLFLASIIAAVFIANQITRPLVLIQENLQKMQLGKRNEPISYSRQDEIGSLVKEYNKKVDDLAISAELLARSERESAWREMAKQIAHEIKNPLTPMKLNIQYLQRAKGKDEDYNKHLDRVTSILIEQIDNLSNIATEFSNFAKIPTASNQVFKLAEQLQKMIDLYETYNQAEIVFHTNGYDYIEVNADKEQLSRAIINLIRNAIQSIPDNRKGKISMELTRREDMAVIAITDNGAGIPVELRHKLFTPSFTTKTSGMGLGLAIVKNIVENFSGKIWFETEIGKGTTFYIEIPISQKGSDHHLKRTKRV</sequence>
<feature type="transmembrane region" description="Helical" evidence="15">
    <location>
        <begin position="209"/>
        <end position="227"/>
    </location>
</feature>
<evidence type="ECO:0000256" key="1">
    <source>
        <dbReference type="ARBA" id="ARBA00000085"/>
    </source>
</evidence>
<keyword evidence="12" id="KW-0902">Two-component regulatory system</keyword>
<evidence type="ECO:0000256" key="8">
    <source>
        <dbReference type="ARBA" id="ARBA00022741"/>
    </source>
</evidence>
<dbReference type="PANTHER" id="PTHR45528:SF1">
    <property type="entry name" value="SENSOR HISTIDINE KINASE CPXA"/>
    <property type="match status" value="1"/>
</dbReference>
<dbReference type="InterPro" id="IPR004358">
    <property type="entry name" value="Sig_transdc_His_kin-like_C"/>
</dbReference>
<dbReference type="InterPro" id="IPR050398">
    <property type="entry name" value="HssS/ArlS-like"/>
</dbReference>
<feature type="transmembrane region" description="Helical" evidence="15">
    <location>
        <begin position="398"/>
        <end position="416"/>
    </location>
</feature>
<dbReference type="EMBL" id="QWGR01000003">
    <property type="protein sequence ID" value="RIJ49238.1"/>
    <property type="molecule type" value="Genomic_DNA"/>
</dbReference>
<evidence type="ECO:0000256" key="11">
    <source>
        <dbReference type="ARBA" id="ARBA00022989"/>
    </source>
</evidence>
<evidence type="ECO:0000313" key="19">
    <source>
        <dbReference type="Proteomes" id="UP000265926"/>
    </source>
</evidence>
<dbReference type="GO" id="GO:0005524">
    <property type="term" value="F:ATP binding"/>
    <property type="evidence" value="ECO:0007669"/>
    <property type="project" value="UniProtKB-KW"/>
</dbReference>
<keyword evidence="4" id="KW-1003">Cell membrane</keyword>
<feature type="transmembrane region" description="Helical" evidence="15">
    <location>
        <begin position="915"/>
        <end position="938"/>
    </location>
</feature>
<protein>
    <recommendedName>
        <fullName evidence="3">histidine kinase</fullName>
        <ecNumber evidence="3">2.7.13.3</ecNumber>
    </recommendedName>
</protein>
<comment type="caution">
    <text evidence="18">The sequence shown here is derived from an EMBL/GenBank/DDBJ whole genome shotgun (WGS) entry which is preliminary data.</text>
</comment>
<dbReference type="RefSeq" id="WP_119437124.1">
    <property type="nucleotide sequence ID" value="NZ_QWGR01000003.1"/>
</dbReference>
<evidence type="ECO:0000259" key="17">
    <source>
        <dbReference type="PROSITE" id="PS50885"/>
    </source>
</evidence>
<evidence type="ECO:0000256" key="14">
    <source>
        <dbReference type="SAM" id="Coils"/>
    </source>
</evidence>
<dbReference type="Gene3D" id="3.30.565.10">
    <property type="entry name" value="Histidine kinase-like ATPase, C-terminal domain"/>
    <property type="match status" value="1"/>
</dbReference>
<dbReference type="CDD" id="cd00075">
    <property type="entry name" value="HATPase"/>
    <property type="match status" value="1"/>
</dbReference>
<evidence type="ECO:0000256" key="2">
    <source>
        <dbReference type="ARBA" id="ARBA00004651"/>
    </source>
</evidence>
<feature type="transmembrane region" description="Helical" evidence="15">
    <location>
        <begin position="239"/>
        <end position="259"/>
    </location>
</feature>
<evidence type="ECO:0000256" key="5">
    <source>
        <dbReference type="ARBA" id="ARBA00022553"/>
    </source>
</evidence>
<keyword evidence="5" id="KW-0597">Phosphoprotein</keyword>
<dbReference type="InterPro" id="IPR005467">
    <property type="entry name" value="His_kinase_dom"/>
</dbReference>
<name>A0A399T0C9_9BACT</name>
<evidence type="ECO:0000256" key="4">
    <source>
        <dbReference type="ARBA" id="ARBA00022475"/>
    </source>
</evidence>
<keyword evidence="6" id="KW-0808">Transferase</keyword>
<keyword evidence="8" id="KW-0547">Nucleotide-binding</keyword>
<evidence type="ECO:0000259" key="16">
    <source>
        <dbReference type="PROSITE" id="PS50109"/>
    </source>
</evidence>
<evidence type="ECO:0000256" key="13">
    <source>
        <dbReference type="ARBA" id="ARBA00023136"/>
    </source>
</evidence>
<accession>A0A399T0C9</accession>
<dbReference type="InterPro" id="IPR036097">
    <property type="entry name" value="HisK_dim/P_sf"/>
</dbReference>
<dbReference type="Pfam" id="PF02518">
    <property type="entry name" value="HATPase_c"/>
    <property type="match status" value="1"/>
</dbReference>
<evidence type="ECO:0000256" key="12">
    <source>
        <dbReference type="ARBA" id="ARBA00023012"/>
    </source>
</evidence>
<keyword evidence="10" id="KW-0067">ATP-binding</keyword>
<dbReference type="SUPFAM" id="SSF47384">
    <property type="entry name" value="Homodimeric domain of signal transducing histidine kinase"/>
    <property type="match status" value="1"/>
</dbReference>
<dbReference type="GO" id="GO:0005886">
    <property type="term" value="C:plasma membrane"/>
    <property type="evidence" value="ECO:0007669"/>
    <property type="project" value="UniProtKB-SubCell"/>
</dbReference>
<dbReference type="EC" id="2.7.13.3" evidence="3"/>
<feature type="transmembrane region" description="Helical" evidence="15">
    <location>
        <begin position="447"/>
        <end position="466"/>
    </location>
</feature>
<dbReference type="Proteomes" id="UP000265926">
    <property type="component" value="Unassembled WGS sequence"/>
</dbReference>
<dbReference type="InterPro" id="IPR003660">
    <property type="entry name" value="HAMP_dom"/>
</dbReference>
<dbReference type="Pfam" id="PF00512">
    <property type="entry name" value="HisKA"/>
    <property type="match status" value="1"/>
</dbReference>
<gene>
    <name evidence="18" type="ORF">D1614_06710</name>
</gene>
<dbReference type="CDD" id="cd00082">
    <property type="entry name" value="HisKA"/>
    <property type="match status" value="1"/>
</dbReference>
<dbReference type="InterPro" id="IPR003594">
    <property type="entry name" value="HATPase_dom"/>
</dbReference>
<evidence type="ECO:0000256" key="9">
    <source>
        <dbReference type="ARBA" id="ARBA00022777"/>
    </source>
</evidence>
<feature type="domain" description="Histidine kinase" evidence="16">
    <location>
        <begin position="1008"/>
        <end position="1219"/>
    </location>
</feature>
<keyword evidence="19" id="KW-1185">Reference proteome</keyword>
<dbReference type="SMART" id="SM00387">
    <property type="entry name" value="HATPase_c"/>
    <property type="match status" value="1"/>
</dbReference>
<evidence type="ECO:0000256" key="6">
    <source>
        <dbReference type="ARBA" id="ARBA00022679"/>
    </source>
</evidence>
<feature type="transmembrane region" description="Helical" evidence="15">
    <location>
        <begin position="707"/>
        <end position="728"/>
    </location>
</feature>
<dbReference type="PROSITE" id="PS50885">
    <property type="entry name" value="HAMP"/>
    <property type="match status" value="1"/>
</dbReference>
<dbReference type="InterPro" id="IPR036890">
    <property type="entry name" value="HATPase_C_sf"/>
</dbReference>
<dbReference type="SMART" id="SM00388">
    <property type="entry name" value="HisKA"/>
    <property type="match status" value="1"/>
</dbReference>
<feature type="transmembrane region" description="Helical" evidence="15">
    <location>
        <begin position="279"/>
        <end position="300"/>
    </location>
</feature>
<feature type="transmembrane region" description="Helical" evidence="15">
    <location>
        <begin position="422"/>
        <end position="440"/>
    </location>
</feature>
<dbReference type="InterPro" id="IPR003661">
    <property type="entry name" value="HisK_dim/P_dom"/>
</dbReference>
<evidence type="ECO:0000256" key="3">
    <source>
        <dbReference type="ARBA" id="ARBA00012438"/>
    </source>
</evidence>